<dbReference type="AlphaFoldDB" id="A0AAI9WY42"/>
<feature type="compositionally biased region" description="Acidic residues" evidence="7">
    <location>
        <begin position="156"/>
        <end position="202"/>
    </location>
</feature>
<feature type="region of interest" description="Disordered" evidence="7">
    <location>
        <begin position="152"/>
        <end position="202"/>
    </location>
</feature>
<dbReference type="GO" id="GO:0006384">
    <property type="term" value="P:transcription initiation at RNA polymerase III promoter"/>
    <property type="evidence" value="ECO:0007669"/>
    <property type="project" value="InterPro"/>
</dbReference>
<dbReference type="InterPro" id="IPR038846">
    <property type="entry name" value="RPC9"/>
</dbReference>
<organism evidence="8 9">
    <name type="scientific">Candida oxycetoniae</name>
    <dbReference type="NCBI Taxonomy" id="497107"/>
    <lineage>
        <taxon>Eukaryota</taxon>
        <taxon>Fungi</taxon>
        <taxon>Dikarya</taxon>
        <taxon>Ascomycota</taxon>
        <taxon>Saccharomycotina</taxon>
        <taxon>Pichiomycetes</taxon>
        <taxon>Debaryomycetaceae</taxon>
        <taxon>Candida/Lodderomyces clade</taxon>
        <taxon>Candida</taxon>
    </lineage>
</organism>
<dbReference type="Pfam" id="PF03874">
    <property type="entry name" value="RNA_pol_Rpb4"/>
    <property type="match status" value="1"/>
</dbReference>
<dbReference type="EMBL" id="JAHUZD010000087">
    <property type="protein sequence ID" value="KAI3404739.1"/>
    <property type="molecule type" value="Genomic_DNA"/>
</dbReference>
<dbReference type="InterPro" id="IPR010997">
    <property type="entry name" value="HRDC-like_sf"/>
</dbReference>
<evidence type="ECO:0000256" key="1">
    <source>
        <dbReference type="ARBA" id="ARBA00004123"/>
    </source>
</evidence>
<dbReference type="GO" id="GO:0000166">
    <property type="term" value="F:nucleotide binding"/>
    <property type="evidence" value="ECO:0007669"/>
    <property type="project" value="InterPro"/>
</dbReference>
<evidence type="ECO:0000256" key="6">
    <source>
        <dbReference type="ARBA" id="ARBA00023242"/>
    </source>
</evidence>
<reference evidence="8" key="1">
    <citation type="journal article" date="2022" name="DNA Res.">
        <title>Genome analysis of five recently described species of the CUG-Ser clade uncovers Candida theae as a new hybrid lineage with pathogenic potential in the Candida parapsilosis species complex.</title>
        <authorList>
            <person name="Mixao V."/>
            <person name="Del Olmo V."/>
            <person name="Hegedusova E."/>
            <person name="Saus E."/>
            <person name="Pryszcz L."/>
            <person name="Cillingova A."/>
            <person name="Nosek J."/>
            <person name="Gabaldon T."/>
        </authorList>
    </citation>
    <scope>NUCLEOTIDE SEQUENCE</scope>
    <source>
        <strain evidence="8">CBS 10844</strain>
    </source>
</reference>
<evidence type="ECO:0000313" key="9">
    <source>
        <dbReference type="Proteomes" id="UP001202479"/>
    </source>
</evidence>
<dbReference type="PANTHER" id="PTHR15561:SF0">
    <property type="entry name" value="DNA-DIRECTED RNA POLYMERASE III SUBUNIT RPC9"/>
    <property type="match status" value="1"/>
</dbReference>
<evidence type="ECO:0000256" key="7">
    <source>
        <dbReference type="SAM" id="MobiDB-lite"/>
    </source>
</evidence>
<dbReference type="Gene3D" id="1.20.1250.40">
    <property type="match status" value="1"/>
</dbReference>
<keyword evidence="9" id="KW-1185">Reference proteome</keyword>
<dbReference type="GO" id="GO:0005666">
    <property type="term" value="C:RNA polymerase III complex"/>
    <property type="evidence" value="ECO:0007669"/>
    <property type="project" value="InterPro"/>
</dbReference>
<evidence type="ECO:0000313" key="8">
    <source>
        <dbReference type="EMBL" id="KAI3404739.1"/>
    </source>
</evidence>
<comment type="caution">
    <text evidence="8">The sequence shown here is derived from an EMBL/GenBank/DDBJ whole genome shotgun (WGS) entry which is preliminary data.</text>
</comment>
<comment type="subcellular location">
    <subcellularLocation>
        <location evidence="1">Nucleus</location>
    </subcellularLocation>
</comment>
<evidence type="ECO:0000256" key="5">
    <source>
        <dbReference type="ARBA" id="ARBA00023163"/>
    </source>
</evidence>
<dbReference type="InterPro" id="IPR005574">
    <property type="entry name" value="Rpb4/RPC9"/>
</dbReference>
<gene>
    <name evidence="8" type="ORF">KGF56_002442</name>
</gene>
<accession>A0AAI9WY42</accession>
<dbReference type="RefSeq" id="XP_049180484.1">
    <property type="nucleotide sequence ID" value="XM_049323671.1"/>
</dbReference>
<dbReference type="SUPFAM" id="SSF47819">
    <property type="entry name" value="HRDC-like"/>
    <property type="match status" value="1"/>
</dbReference>
<dbReference type="Proteomes" id="UP001202479">
    <property type="component" value="Unassembled WGS sequence"/>
</dbReference>
<evidence type="ECO:0000256" key="2">
    <source>
        <dbReference type="ARBA" id="ARBA00006898"/>
    </source>
</evidence>
<keyword evidence="6" id="KW-0539">Nucleus</keyword>
<dbReference type="GeneID" id="73380059"/>
<keyword evidence="5" id="KW-0804">Transcription</keyword>
<evidence type="ECO:0000256" key="4">
    <source>
        <dbReference type="ARBA" id="ARBA00022478"/>
    </source>
</evidence>
<dbReference type="PANTHER" id="PTHR15561">
    <property type="entry name" value="CALCITONIN GENE-RELATED PEPTIDE-RECEPTOR COMPONENT PROTEIN"/>
    <property type="match status" value="1"/>
</dbReference>
<keyword evidence="4" id="KW-0240">DNA-directed RNA polymerase</keyword>
<name>A0AAI9WY42_9ASCO</name>
<protein>
    <recommendedName>
        <fullName evidence="3">DNA-directed RNA polymerase III subunit RPC9</fullName>
    </recommendedName>
</protein>
<proteinExistence type="inferred from homology"/>
<evidence type="ECO:0000256" key="3">
    <source>
        <dbReference type="ARBA" id="ARBA00016672"/>
    </source>
</evidence>
<dbReference type="InterPro" id="IPR038324">
    <property type="entry name" value="Rpb4/RPC9_sf"/>
</dbReference>
<comment type="similarity">
    <text evidence="2">Belongs to the eukaryotic RPC9 RNA polymerase subunit family.</text>
</comment>
<sequence>MQILKERDAFLSNFEVEQHLNNIKQKYNWTFTEEDELELEHRIDKDNTEDHGLHKRNNHKQKHRFTECGIGLEIITRDVLALMRNNSACGDMTVDKFEELMQYLNQFELMKIEKLQIINQLPKTMPVLYAIVEECEERFGSDVPEEILSKIMELFPSEEDEDEDDEDEDNNEKEEGVDERGEDEGEDEEMIEEEEEEEERNS</sequence>